<keyword evidence="1" id="KW-0812">Transmembrane</keyword>
<dbReference type="EMBL" id="JYDT01000002">
    <property type="protein sequence ID" value="KRY93453.1"/>
    <property type="molecule type" value="Genomic_DNA"/>
</dbReference>
<keyword evidence="3" id="KW-1185">Reference proteome</keyword>
<organism evidence="2 3">
    <name type="scientific">Trichinella pseudospiralis</name>
    <name type="common">Parasitic roundworm</name>
    <dbReference type="NCBI Taxonomy" id="6337"/>
    <lineage>
        <taxon>Eukaryota</taxon>
        <taxon>Metazoa</taxon>
        <taxon>Ecdysozoa</taxon>
        <taxon>Nematoda</taxon>
        <taxon>Enoplea</taxon>
        <taxon>Dorylaimia</taxon>
        <taxon>Trichinellida</taxon>
        <taxon>Trichinellidae</taxon>
        <taxon>Trichinella</taxon>
    </lineage>
</organism>
<name>A0A0V1G5I6_TRIPS</name>
<evidence type="ECO:0000313" key="2">
    <source>
        <dbReference type="EMBL" id="KRY93453.1"/>
    </source>
</evidence>
<dbReference type="OrthoDB" id="10656077at2759"/>
<dbReference type="AlphaFoldDB" id="A0A0V1G5I6"/>
<sequence>MLVDVTVTSDTSLMLLLLLLMMILGNCCFSGCSVAKGFLLAMLQQVDIHATIDALHRNVVAEFKLVRGVQSFLGLTANLDPTDHACRVHPTADVDRIAPDIVVELGGANHAGSDRTDVEADLHPELKAQQVFVEIVQRLLQRQRKLHQLVQMAVRMHAEAPACGIQAGCGHVRRTDGFDLLHLGEFGSVEQFVKIADQLVQDAQKFPATLVCFLVHVVPVDHAGKQHRHHGVIF</sequence>
<evidence type="ECO:0000313" key="3">
    <source>
        <dbReference type="Proteomes" id="UP000054995"/>
    </source>
</evidence>
<keyword evidence="1" id="KW-0472">Membrane</keyword>
<reference evidence="2 3" key="1">
    <citation type="submission" date="2015-01" db="EMBL/GenBank/DDBJ databases">
        <title>Evolution of Trichinella species and genotypes.</title>
        <authorList>
            <person name="Korhonen P.K."/>
            <person name="Edoardo P."/>
            <person name="Giuseppe L.R."/>
            <person name="Gasser R.B."/>
        </authorList>
    </citation>
    <scope>NUCLEOTIDE SEQUENCE [LARGE SCALE GENOMIC DNA]</scope>
    <source>
        <strain evidence="2">ISS470</strain>
    </source>
</reference>
<accession>A0A0V1G5I6</accession>
<proteinExistence type="predicted"/>
<comment type="caution">
    <text evidence="2">The sequence shown here is derived from an EMBL/GenBank/DDBJ whole genome shotgun (WGS) entry which is preliminary data.</text>
</comment>
<evidence type="ECO:0000256" key="1">
    <source>
        <dbReference type="SAM" id="Phobius"/>
    </source>
</evidence>
<keyword evidence="1" id="KW-1133">Transmembrane helix</keyword>
<gene>
    <name evidence="2" type="ORF">T4D_14743</name>
</gene>
<feature type="transmembrane region" description="Helical" evidence="1">
    <location>
        <begin position="12"/>
        <end position="35"/>
    </location>
</feature>
<protein>
    <submittedName>
        <fullName evidence="2">Uncharacterized protein</fullName>
    </submittedName>
</protein>
<dbReference type="Proteomes" id="UP000054995">
    <property type="component" value="Unassembled WGS sequence"/>
</dbReference>